<dbReference type="PANTHER" id="PTHR46957:SF7">
    <property type="entry name" value="USHERIN"/>
    <property type="match status" value="1"/>
</dbReference>
<feature type="domain" description="Fibronectin type-III" evidence="3">
    <location>
        <begin position="472"/>
        <end position="579"/>
    </location>
</feature>
<feature type="domain" description="Fibronectin type-III" evidence="3">
    <location>
        <begin position="964"/>
        <end position="1060"/>
    </location>
</feature>
<feature type="non-terminal residue" evidence="5">
    <location>
        <position position="1"/>
    </location>
</feature>
<feature type="domain" description="Fibronectin type-III" evidence="3">
    <location>
        <begin position="1061"/>
        <end position="1140"/>
    </location>
</feature>
<sequence length="1293" mass="142680">VWVTPRHIIVNSTTVELYWSPPETPNGLISQYRLSRNGTFVFLGGQEKQHFTDQNLEPDSRYIYKLEATTGGGSSSSDEYIIQTPILTPKEIQPPYNITVIGPYSIFVAWTPPGTLIPQMPVEYNVLLNAGSIAPLIYSVGHRLSTLLENLASFTQYEIRIQACQNGSCGVSRRTFVKTSETAPMDLKPPILRALGAACIEVTWMPPEKPNGIITNYFVHRRSSGLEEETLVFVWAEGALGFTDDAADALRPFTFYEYHVRAHNSRGSVESLWSTVRTLEAPPQDLPAPWAQATGAHSVLLSWTKPDFPNGVISQYRVVYRERADDPTFTLPTVHAFTVMGTRQEAHLFGLEPFTTYHIGVVATNQAGEVSSPWTLVQTLESSPSGLSNFTVEQKEGGRALFLRWAEPVRTNGVIQTYNIFSDGTLEYTGLSRQFLFRRLDPFTVYTLTLEACTGAGCARSAPQPVQTDEAPPRSQAAPEVRSVGSTSIELSWSGPVNPNGKIIRYEVIRRCFEGEAWGNQTVQANEKTVFTEHNTEGNAFMCNDTGLQPWTQCGYKIHAWNSAGHTCSSWTVIRTMPAPPEGLSPPEITYVSVNPPKLMISWVPPQQCNGLIQSYRLQRNGRLYPFSFDAVTFNYTDGELLPFSTYSYTVTACTSGGCSSSSPTSITTHEAAPAGVSPPDLQAVSATQIHVTWSPPSIHNGKLTKYLLRCDGQEYLAGQSLSLLVPHLQPYTQYIFSLVACTEGGCTASVSKSAWTMEAPPRDMDPPTLQVTGSESIEITWKPPRKPNGRIRSYELRRDGTIVYTGLETHYHDFTLIPGVEYGYTVTANNSQGGILSPLARDRTSTSAPSGMEPPKLQARGPQEIAVNWDPPVRTNGHIINYTLFICELFERETKIIPINATHDSFGTRAFVVNQLTPFHSQDLSRRQMAYSEGHWTEFNVWAVNSAGKAASSWTRCRTGPAPPEGLKPPEFHAVSSTQAVVNISTPGTPNGIISLYRLFSNTTSGAEAVLSEGRATQQTLHGLQPFTTYLVGVEACTCFNCCRKGPTAELRTHPAPPSGQGSPHIQTLASRTASFQWSPPLFPNGVIQSQPETKYMGPGTRASLGGLQPYTTYRLRVVAHNEVGSTASEWFSFTTQQELPQYRGPFSVVGNLSMLCVNWSSSFSLNGPLKEFVLTDGGQRMYSGVDTTLYIPRTADRSLVLTTPGEKKGSGSKNTEFYSELWFIVLMAILGLILLAIFLSLILQRKIHKEPYIRERPPLVPLQKRMSPLSVYPPGETHMASWKLPFIGMTD</sequence>
<dbReference type="GO" id="GO:0016020">
    <property type="term" value="C:membrane"/>
    <property type="evidence" value="ECO:0007669"/>
    <property type="project" value="UniProtKB-SubCell"/>
</dbReference>
<dbReference type="FunFam" id="2.60.40.10:FF:001168">
    <property type="entry name" value="Usherin"/>
    <property type="match status" value="1"/>
</dbReference>
<dbReference type="FunFam" id="2.60.40.10:FF:001161">
    <property type="entry name" value="Usherin"/>
    <property type="match status" value="1"/>
</dbReference>
<dbReference type="GeneID" id="109377925"/>
<dbReference type="Pfam" id="PF00041">
    <property type="entry name" value="fn3"/>
    <property type="match status" value="6"/>
</dbReference>
<proteinExistence type="predicted"/>
<feature type="domain" description="Fibronectin type-III" evidence="3">
    <location>
        <begin position="676"/>
        <end position="763"/>
    </location>
</feature>
<dbReference type="InterPro" id="IPR003961">
    <property type="entry name" value="FN3_dom"/>
</dbReference>
<dbReference type="SUPFAM" id="SSF49265">
    <property type="entry name" value="Fibronectin type III"/>
    <property type="match status" value="7"/>
</dbReference>
<keyword evidence="4" id="KW-1185">Reference proteome</keyword>
<dbReference type="FunFam" id="2.60.40.10:FF:001211">
    <property type="entry name" value="Usherin"/>
    <property type="match status" value="1"/>
</dbReference>
<dbReference type="RefSeq" id="XP_019489942.1">
    <property type="nucleotide sequence ID" value="XM_019634397.1"/>
</dbReference>
<feature type="domain" description="Fibronectin type-III" evidence="3">
    <location>
        <begin position="386"/>
        <end position="471"/>
    </location>
</feature>
<dbReference type="CDD" id="cd00063">
    <property type="entry name" value="FN3"/>
    <property type="match status" value="11"/>
</dbReference>
<dbReference type="FunFam" id="2.60.40.10:FF:001176">
    <property type="entry name" value="Usherin"/>
    <property type="match status" value="1"/>
</dbReference>
<dbReference type="SMART" id="SM00060">
    <property type="entry name" value="FN3"/>
    <property type="match status" value="12"/>
</dbReference>
<dbReference type="FunFam" id="2.60.40.10:FF:001227">
    <property type="entry name" value="Usherin"/>
    <property type="match status" value="1"/>
</dbReference>
<feature type="domain" description="Fibronectin type-III" evidence="3">
    <location>
        <begin position="1"/>
        <end position="87"/>
    </location>
</feature>
<evidence type="ECO:0000256" key="1">
    <source>
        <dbReference type="SAM" id="MobiDB-lite"/>
    </source>
</evidence>
<organism evidence="4 5">
    <name type="scientific">Hipposideros armiger</name>
    <name type="common">Great Himalayan leaf-nosed bat</name>
    <dbReference type="NCBI Taxonomy" id="186990"/>
    <lineage>
        <taxon>Eukaryota</taxon>
        <taxon>Metazoa</taxon>
        <taxon>Chordata</taxon>
        <taxon>Craniata</taxon>
        <taxon>Vertebrata</taxon>
        <taxon>Euteleostomi</taxon>
        <taxon>Mammalia</taxon>
        <taxon>Eutheria</taxon>
        <taxon>Laurasiatheria</taxon>
        <taxon>Chiroptera</taxon>
        <taxon>Yinpterochiroptera</taxon>
        <taxon>Rhinolophoidea</taxon>
        <taxon>Hipposideridae</taxon>
        <taxon>Hipposideros</taxon>
    </lineage>
</organism>
<reference evidence="5" key="1">
    <citation type="submission" date="2025-08" db="UniProtKB">
        <authorList>
            <consortium name="RefSeq"/>
        </authorList>
    </citation>
    <scope>IDENTIFICATION</scope>
    <source>
        <tissue evidence="5">Muscle</tissue>
    </source>
</reference>
<evidence type="ECO:0000259" key="3">
    <source>
        <dbReference type="PROSITE" id="PS50853"/>
    </source>
</evidence>
<dbReference type="FunFam" id="2.60.40.10:FF:001030">
    <property type="entry name" value="Usherin"/>
    <property type="match status" value="1"/>
</dbReference>
<feature type="domain" description="Fibronectin type-III" evidence="3">
    <location>
        <begin position="91"/>
        <end position="182"/>
    </location>
</feature>
<dbReference type="InterPro" id="IPR013783">
    <property type="entry name" value="Ig-like_fold"/>
</dbReference>
<dbReference type="PROSITE" id="PS50853">
    <property type="entry name" value="FN3"/>
    <property type="match status" value="11"/>
</dbReference>
<feature type="domain" description="Fibronectin type-III" evidence="3">
    <location>
        <begin position="764"/>
        <end position="851"/>
    </location>
</feature>
<feature type="domain" description="Fibronectin type-III" evidence="3">
    <location>
        <begin position="183"/>
        <end position="281"/>
    </location>
</feature>
<gene>
    <name evidence="5" type="primary">LOC109377925</name>
</gene>
<dbReference type="OrthoDB" id="5984158at2759"/>
<accession>A0A8B7QP17</accession>
<dbReference type="FunFam" id="2.60.40.10:FF:001379">
    <property type="entry name" value="Usherin"/>
    <property type="match status" value="1"/>
</dbReference>
<dbReference type="KEGG" id="hai:109377925"/>
<feature type="domain" description="Fibronectin type-III" evidence="3">
    <location>
        <begin position="282"/>
        <end position="385"/>
    </location>
</feature>
<feature type="transmembrane region" description="Helical" evidence="2">
    <location>
        <begin position="1223"/>
        <end position="1245"/>
    </location>
</feature>
<dbReference type="Gene3D" id="2.60.40.10">
    <property type="entry name" value="Immunoglobulins"/>
    <property type="match status" value="12"/>
</dbReference>
<dbReference type="Proteomes" id="UP000694851">
    <property type="component" value="Unplaced"/>
</dbReference>
<protein>
    <submittedName>
        <fullName evidence="5">Usherin-like</fullName>
    </submittedName>
</protein>
<dbReference type="FunFam" id="2.60.40.10:FF:001716">
    <property type="entry name" value="Usherin"/>
    <property type="match status" value="1"/>
</dbReference>
<dbReference type="InterPro" id="IPR050713">
    <property type="entry name" value="RTP_Phos/Ushers"/>
</dbReference>
<evidence type="ECO:0000313" key="5">
    <source>
        <dbReference type="RefSeq" id="XP_019489942.1"/>
    </source>
</evidence>
<evidence type="ECO:0000256" key="2">
    <source>
        <dbReference type="SAM" id="Phobius"/>
    </source>
</evidence>
<keyword evidence="2" id="KW-0812">Transmembrane</keyword>
<dbReference type="FunFam" id="2.60.40.10:FF:000991">
    <property type="entry name" value="Usherin"/>
    <property type="match status" value="1"/>
</dbReference>
<keyword evidence="2" id="KW-0472">Membrane</keyword>
<evidence type="ECO:0000313" key="4">
    <source>
        <dbReference type="Proteomes" id="UP000694851"/>
    </source>
</evidence>
<feature type="region of interest" description="Disordered" evidence="1">
    <location>
        <begin position="459"/>
        <end position="482"/>
    </location>
</feature>
<dbReference type="InterPro" id="IPR036116">
    <property type="entry name" value="FN3_sf"/>
</dbReference>
<name>A0A8B7QP17_HIPAR</name>
<feature type="region of interest" description="Disordered" evidence="1">
    <location>
        <begin position="836"/>
        <end position="859"/>
    </location>
</feature>
<feature type="domain" description="Fibronectin type-III" evidence="3">
    <location>
        <begin position="580"/>
        <end position="675"/>
    </location>
</feature>
<keyword evidence="2" id="KW-1133">Transmembrane helix</keyword>
<dbReference type="PANTHER" id="PTHR46957">
    <property type="entry name" value="CYTOKINE RECEPTOR"/>
    <property type="match status" value="1"/>
</dbReference>
<dbReference type="FunFam" id="2.60.40.10:FF:001100">
    <property type="entry name" value="Usherin"/>
    <property type="match status" value="1"/>
</dbReference>